<dbReference type="RefSeq" id="WP_038373502.1">
    <property type="nucleotide sequence ID" value="NZ_BAAAOW010000006.1"/>
</dbReference>
<dbReference type="GO" id="GO:0005975">
    <property type="term" value="P:carbohydrate metabolic process"/>
    <property type="evidence" value="ECO:0007669"/>
    <property type="project" value="InterPro"/>
</dbReference>
<evidence type="ECO:0000256" key="6">
    <source>
        <dbReference type="PIRSR" id="PIRSR606710-2"/>
    </source>
</evidence>
<dbReference type="InterPro" id="IPR023296">
    <property type="entry name" value="Glyco_hydro_beta-prop_sf"/>
</dbReference>
<feature type="signal peptide" evidence="8">
    <location>
        <begin position="1"/>
        <end position="32"/>
    </location>
</feature>
<dbReference type="Proteomes" id="UP000023067">
    <property type="component" value="Unassembled WGS sequence"/>
</dbReference>
<comment type="caution">
    <text evidence="10">The sequence shown here is derived from an EMBL/GenBank/DDBJ whole genome shotgun (WGS) entry which is preliminary data.</text>
</comment>
<dbReference type="SUPFAM" id="SSF75005">
    <property type="entry name" value="Arabinanase/levansucrase/invertase"/>
    <property type="match status" value="1"/>
</dbReference>
<feature type="chain" id="PRO_5038791545" description="Extracellular endo-alpha-(1-&gt;5)-L-arabinanase C-terminal domain-containing protein" evidence="8">
    <location>
        <begin position="33"/>
        <end position="497"/>
    </location>
</feature>
<evidence type="ECO:0000313" key="11">
    <source>
        <dbReference type="Proteomes" id="UP000023067"/>
    </source>
</evidence>
<gene>
    <name evidence="10" type="ORF">BF93_03995</name>
</gene>
<keyword evidence="4 7" id="KW-0326">Glycosidase</keyword>
<evidence type="ECO:0000256" key="1">
    <source>
        <dbReference type="ARBA" id="ARBA00004834"/>
    </source>
</evidence>
<dbReference type="InterPro" id="IPR006311">
    <property type="entry name" value="TAT_signal"/>
</dbReference>
<evidence type="ECO:0000313" key="10">
    <source>
        <dbReference type="EMBL" id="EWS80352.1"/>
    </source>
</evidence>
<feature type="domain" description="Extracellular endo-alpha-(1-&gt;5)-L-arabinanase C-terminal" evidence="9">
    <location>
        <begin position="385"/>
        <end position="493"/>
    </location>
</feature>
<dbReference type="Gene3D" id="2.40.128.10">
    <property type="match status" value="1"/>
</dbReference>
<evidence type="ECO:0000256" key="5">
    <source>
        <dbReference type="PIRSR" id="PIRSR606710-1"/>
    </source>
</evidence>
<dbReference type="AlphaFoldDB" id="Z9JRH4"/>
<proteinExistence type="inferred from homology"/>
<accession>Z9JRH4</accession>
<dbReference type="PATRIC" id="fig|396014.3.peg.2833"/>
<dbReference type="PROSITE" id="PS51318">
    <property type="entry name" value="TAT"/>
    <property type="match status" value="1"/>
</dbReference>
<evidence type="ECO:0000256" key="4">
    <source>
        <dbReference type="ARBA" id="ARBA00023295"/>
    </source>
</evidence>
<dbReference type="EMBL" id="JDYK01000016">
    <property type="protein sequence ID" value="EWS80352.1"/>
    <property type="molecule type" value="Genomic_DNA"/>
</dbReference>
<reference evidence="10 11" key="1">
    <citation type="submission" date="2014-02" db="EMBL/GenBank/DDBJ databases">
        <title>Genome sequence of Brachybacterium phenoliresistens strain W13A50.</title>
        <authorList>
            <person name="Wang X."/>
        </authorList>
    </citation>
    <scope>NUCLEOTIDE SEQUENCE [LARGE SCALE GENOMIC DNA]</scope>
    <source>
        <strain evidence="10 11">W13A50</strain>
    </source>
</reference>
<feature type="active site" description="Proton acceptor" evidence="5">
    <location>
        <position position="53"/>
    </location>
</feature>
<comment type="pathway">
    <text evidence="1">Glycan metabolism; L-arabinan degradation.</text>
</comment>
<name>Z9JRH4_9MICO</name>
<keyword evidence="3 7" id="KW-0378">Hydrolase</keyword>
<organism evidence="10 11">
    <name type="scientific">Brachybacterium phenoliresistens</name>
    <dbReference type="NCBI Taxonomy" id="396014"/>
    <lineage>
        <taxon>Bacteria</taxon>
        <taxon>Bacillati</taxon>
        <taxon>Actinomycetota</taxon>
        <taxon>Actinomycetes</taxon>
        <taxon>Micrococcales</taxon>
        <taxon>Dermabacteraceae</taxon>
        <taxon>Brachybacterium</taxon>
    </lineage>
</organism>
<dbReference type="Pfam" id="PF04616">
    <property type="entry name" value="Glyco_hydro_43"/>
    <property type="match status" value="1"/>
</dbReference>
<comment type="similarity">
    <text evidence="2 7">Belongs to the glycosyl hydrolase 43 family.</text>
</comment>
<dbReference type="Pfam" id="PF16369">
    <property type="entry name" value="GH43_C"/>
    <property type="match status" value="1"/>
</dbReference>
<dbReference type="InterPro" id="IPR050727">
    <property type="entry name" value="GH43_arabinanases"/>
</dbReference>
<evidence type="ECO:0000256" key="8">
    <source>
        <dbReference type="SAM" id="SignalP"/>
    </source>
</evidence>
<dbReference type="eggNOG" id="COG3507">
    <property type="taxonomic scope" value="Bacteria"/>
</dbReference>
<dbReference type="InterPro" id="IPR006710">
    <property type="entry name" value="Glyco_hydro_43"/>
</dbReference>
<dbReference type="InterPro" id="IPR032291">
    <property type="entry name" value="Abn2_C"/>
</dbReference>
<dbReference type="GO" id="GO:0004553">
    <property type="term" value="F:hydrolase activity, hydrolyzing O-glycosyl compounds"/>
    <property type="evidence" value="ECO:0007669"/>
    <property type="project" value="InterPro"/>
</dbReference>
<protein>
    <recommendedName>
        <fullName evidence="9">Extracellular endo-alpha-(1-&gt;5)-L-arabinanase C-terminal domain-containing protein</fullName>
    </recommendedName>
</protein>
<evidence type="ECO:0000256" key="7">
    <source>
        <dbReference type="RuleBase" id="RU361187"/>
    </source>
</evidence>
<dbReference type="STRING" id="396014.BF93_03995"/>
<keyword evidence="11" id="KW-1185">Reference proteome</keyword>
<dbReference type="HOGENOM" id="CLU_009397_1_2_11"/>
<dbReference type="Gene3D" id="2.115.10.20">
    <property type="entry name" value="Glycosyl hydrolase domain, family 43"/>
    <property type="match status" value="1"/>
</dbReference>
<feature type="site" description="Important for catalytic activity, responsible for pKa modulation of the active site Glu and correct orientation of both the proton donor and substrate" evidence="6">
    <location>
        <position position="187"/>
    </location>
</feature>
<dbReference type="OrthoDB" id="9801455at2"/>
<evidence type="ECO:0000256" key="2">
    <source>
        <dbReference type="ARBA" id="ARBA00009865"/>
    </source>
</evidence>
<dbReference type="PANTHER" id="PTHR43301">
    <property type="entry name" value="ARABINAN ENDO-1,5-ALPHA-L-ARABINOSIDASE"/>
    <property type="match status" value="1"/>
</dbReference>
<dbReference type="PANTHER" id="PTHR43301:SF3">
    <property type="entry name" value="ARABINAN ENDO-1,5-ALPHA-L-ARABINOSIDASE A-RELATED"/>
    <property type="match status" value="1"/>
</dbReference>
<feature type="active site" description="Proton donor" evidence="5">
    <location>
        <position position="240"/>
    </location>
</feature>
<evidence type="ECO:0000259" key="9">
    <source>
        <dbReference type="Pfam" id="PF16369"/>
    </source>
</evidence>
<keyword evidence="8" id="KW-0732">Signal</keyword>
<sequence length="497" mass="53583">MNPLSRRRLLTSTLVLTTAAGGSALLPAAAQAGPVGGGTDLPDPSFTDVSVHDPSVIRADGQFYVFGSHLAAARTPDLLHWEGVADLVTPENPLFEDVTLELAEAFEWANTTTLWAADVTDTVDGRFRMYYCACEGSSPRSAMGSAIADSIEGPYVDEGVFLRSGMWGEPSEDGTIYDATVHPNVIDPHEFVDAEGRHQLLYGSYSGGIFVLEVDPVTGRPLPGQGYGTHLIGGNHARIEAPYMLYSEQTGYYYLLLTFGGLDANGGYNIRVGRSRSVTGPYLDPMGQDLRECKADPSLPLFDDASIEPYALKLMGNHEFVTGTGEDAVRGPGYVSPGHVSAWAEPGTENVFLIFHARFPRTGEFHQVRVHRIHYTRDGWPVVSPHRYAGEAAAGAKSTRLKRAEVVGSWRLVDHGRAISPEIVDSQEITLAQDGSVSGAVTGTWRLEAGHRAVLQIQGQRFDGVFTPGWDETAAAWTPTFSVMGADGRALWGSKAG</sequence>
<evidence type="ECO:0000256" key="3">
    <source>
        <dbReference type="ARBA" id="ARBA00022801"/>
    </source>
</evidence>